<dbReference type="Gene3D" id="1.10.10.10">
    <property type="entry name" value="Winged helix-like DNA-binding domain superfamily/Winged helix DNA-binding domain"/>
    <property type="match status" value="1"/>
</dbReference>
<evidence type="ECO:0000313" key="7">
    <source>
        <dbReference type="EMBL" id="SPC12297.1"/>
    </source>
</evidence>
<dbReference type="GO" id="GO:0003700">
    <property type="term" value="F:DNA-binding transcription factor activity"/>
    <property type="evidence" value="ECO:0007669"/>
    <property type="project" value="InterPro"/>
</dbReference>
<gene>
    <name evidence="7" type="ORF">CO2235_140098</name>
    <name evidence="6" type="ORF">JTE92_20100</name>
</gene>
<dbReference type="InterPro" id="IPR036388">
    <property type="entry name" value="WH-like_DNA-bd_sf"/>
</dbReference>
<dbReference type="SUPFAM" id="SSF53850">
    <property type="entry name" value="Periplasmic binding protein-like II"/>
    <property type="match status" value="1"/>
</dbReference>
<evidence type="ECO:0000256" key="1">
    <source>
        <dbReference type="ARBA" id="ARBA00009437"/>
    </source>
</evidence>
<dbReference type="PROSITE" id="PS50931">
    <property type="entry name" value="HTH_LYSR"/>
    <property type="match status" value="1"/>
</dbReference>
<dbReference type="Pfam" id="PF00126">
    <property type="entry name" value="HTH_1"/>
    <property type="match status" value="1"/>
</dbReference>
<dbReference type="Proteomes" id="UP000256862">
    <property type="component" value="Chromosome CO2235"/>
</dbReference>
<dbReference type="SUPFAM" id="SSF46785">
    <property type="entry name" value="Winged helix' DNA-binding domain"/>
    <property type="match status" value="1"/>
</dbReference>
<organism evidence="7">
    <name type="scientific">Cupriavidus oxalaticus</name>
    <dbReference type="NCBI Taxonomy" id="96344"/>
    <lineage>
        <taxon>Bacteria</taxon>
        <taxon>Pseudomonadati</taxon>
        <taxon>Pseudomonadota</taxon>
        <taxon>Betaproteobacteria</taxon>
        <taxon>Burkholderiales</taxon>
        <taxon>Burkholderiaceae</taxon>
        <taxon>Cupriavidus</taxon>
    </lineage>
</organism>
<dbReference type="Gene3D" id="3.40.190.10">
    <property type="entry name" value="Periplasmic binding protein-like II"/>
    <property type="match status" value="2"/>
</dbReference>
<evidence type="ECO:0000256" key="2">
    <source>
        <dbReference type="ARBA" id="ARBA00023015"/>
    </source>
</evidence>
<evidence type="ECO:0000313" key="6">
    <source>
        <dbReference type="EMBL" id="QRQ95729.1"/>
    </source>
</evidence>
<name>A0A375G0N3_9BURK</name>
<dbReference type="PANTHER" id="PTHR30118:SF15">
    <property type="entry name" value="TRANSCRIPTIONAL REGULATORY PROTEIN"/>
    <property type="match status" value="1"/>
</dbReference>
<dbReference type="PANTHER" id="PTHR30118">
    <property type="entry name" value="HTH-TYPE TRANSCRIPTIONAL REGULATOR LEUO-RELATED"/>
    <property type="match status" value="1"/>
</dbReference>
<keyword evidence="4" id="KW-0804">Transcription</keyword>
<evidence type="ECO:0000259" key="5">
    <source>
        <dbReference type="PROSITE" id="PS50931"/>
    </source>
</evidence>
<feature type="domain" description="HTH lysR-type" evidence="5">
    <location>
        <begin position="9"/>
        <end position="66"/>
    </location>
</feature>
<dbReference type="InterPro" id="IPR036390">
    <property type="entry name" value="WH_DNA-bd_sf"/>
</dbReference>
<dbReference type="InterPro" id="IPR005119">
    <property type="entry name" value="LysR_subst-bd"/>
</dbReference>
<evidence type="ECO:0000313" key="8">
    <source>
        <dbReference type="Proteomes" id="UP000623307"/>
    </source>
</evidence>
<evidence type="ECO:0000256" key="3">
    <source>
        <dbReference type="ARBA" id="ARBA00023125"/>
    </source>
</evidence>
<evidence type="ECO:0000256" key="4">
    <source>
        <dbReference type="ARBA" id="ARBA00023163"/>
    </source>
</evidence>
<keyword evidence="3" id="KW-0238">DNA-binding</keyword>
<dbReference type="GO" id="GO:0003677">
    <property type="term" value="F:DNA binding"/>
    <property type="evidence" value="ECO:0007669"/>
    <property type="project" value="UniProtKB-KW"/>
</dbReference>
<dbReference type="GeneID" id="303491863"/>
<proteinExistence type="inferred from homology"/>
<accession>A0A375G0N3</accession>
<reference evidence="6 8" key="2">
    <citation type="submission" date="2021-02" db="EMBL/GenBank/DDBJ databases">
        <title>Complete Genome Sequence of Cupriavidus oxalaticus Strain Ox1, a Soil Oxalate-Degrading Species.</title>
        <authorList>
            <person name="Palmieri F."/>
            <person name="Udriet P."/>
            <person name="Deuasquier M."/>
            <person name="Beaudoing E."/>
            <person name="Johnson S.L."/>
            <person name="Davenport K.W."/>
            <person name="Chain P.S."/>
            <person name="Bindschedler S."/>
            <person name="Junier P."/>
        </authorList>
    </citation>
    <scope>NUCLEOTIDE SEQUENCE [LARGE SCALE GENOMIC DNA]</scope>
    <source>
        <strain evidence="6 8">Ox1</strain>
    </source>
</reference>
<dbReference type="AlphaFoldDB" id="A0A375G0N3"/>
<keyword evidence="8" id="KW-1185">Reference proteome</keyword>
<keyword evidence="2" id="KW-0805">Transcription regulation</keyword>
<dbReference type="EMBL" id="CP069812">
    <property type="protein sequence ID" value="QRQ95729.1"/>
    <property type="molecule type" value="Genomic_DNA"/>
</dbReference>
<reference evidence="7" key="1">
    <citation type="submission" date="2018-01" db="EMBL/GenBank/DDBJ databases">
        <authorList>
            <person name="Clerissi C."/>
        </authorList>
    </citation>
    <scope>NUCLEOTIDE SEQUENCE</scope>
    <source>
        <strain evidence="7">Cupriavidus oxalaticus LMG 2235</strain>
    </source>
</reference>
<dbReference type="Proteomes" id="UP000623307">
    <property type="component" value="Chromosome 2"/>
</dbReference>
<dbReference type="Pfam" id="PF03466">
    <property type="entry name" value="LysR_substrate"/>
    <property type="match status" value="1"/>
</dbReference>
<comment type="similarity">
    <text evidence="1">Belongs to the LysR transcriptional regulatory family.</text>
</comment>
<dbReference type="InterPro" id="IPR050389">
    <property type="entry name" value="LysR-type_TF"/>
</dbReference>
<sequence length="302" mass="33759">MTESQRTAVDLQHLKIFLELFRQRSVSRTAETLDTTQPRISIALGKLRQHYRDPLFVRSGQTMQPTVRAIELSRPLLEAVRLIDQSGETVPEFSPQDASRKFRVALADAGTLVTLPGIVEYLRRQAPHLTLDIRPLDLETPERIEHGDIDLAIGYMGQSKRGLYRQVLFKDKFVCLLRTDHPLAGAAIATSAYAASQHILVDGNGSSLALLRRAFRDARIAVETAVVTPSYFGIPEMLAATDLIATVPERLAAVLLRNHPLTTAPVPICTPTFSISQHWHPRSQHDVAHAWLRKSILEMNRS</sequence>
<protein>
    <submittedName>
        <fullName evidence="7">HTH-type transcriptional activator NagR</fullName>
    </submittedName>
    <submittedName>
        <fullName evidence="6">LysR family transcriptional regulator</fullName>
    </submittedName>
</protein>
<dbReference type="RefSeq" id="WP_063238952.1">
    <property type="nucleotide sequence ID" value="NZ_CP069810.1"/>
</dbReference>
<dbReference type="InterPro" id="IPR000847">
    <property type="entry name" value="LysR_HTH_N"/>
</dbReference>
<dbReference type="CDD" id="cd08459">
    <property type="entry name" value="PBP2_DntR_NahR_LinR_like"/>
    <property type="match status" value="1"/>
</dbReference>
<dbReference type="EMBL" id="OGUS01000114">
    <property type="protein sequence ID" value="SPC12297.1"/>
    <property type="molecule type" value="Genomic_DNA"/>
</dbReference>